<dbReference type="InterPro" id="IPR006311">
    <property type="entry name" value="TAT_signal"/>
</dbReference>
<dbReference type="PANTHER" id="PTHR43649">
    <property type="entry name" value="ARABINOSE-BINDING PROTEIN-RELATED"/>
    <property type="match status" value="1"/>
</dbReference>
<dbReference type="PANTHER" id="PTHR43649:SF31">
    <property type="entry name" value="SN-GLYCEROL-3-PHOSPHATE-BINDING PERIPLASMIC PROTEIN UGPB"/>
    <property type="match status" value="1"/>
</dbReference>
<dbReference type="InterPro" id="IPR050490">
    <property type="entry name" value="Bact_solute-bd_prot1"/>
</dbReference>
<dbReference type="AlphaFoldDB" id="A0A543J0W6"/>
<sequence>MSFFPVNGPRNDSPGRGLSRRQLLRAAVGAGVALPFAAACATPVGGGGGGGSQPAVTGTVSAENPLGVPANEPFEVVIFDGGFGDAYARNIHQPLFRTKHPDVQIKHTATKEIAKTLQPRFASGNPPEFVNNSGDNAMDFGALIQDDQIADLTPLLDAPSWDDPNVKVRDTILPTAIEFGSYDGVFRVLPYANTVWGIWYSTKLFDENGWQVPKTWDEFLALCETIKKSGKCAPFTYAGKHPFYIYETILTLAAKIGGPDVLRNIDNLEDGAWKAEPVLTAATAFAEVGAKYLMQGTIGLDHIQTQTAHNKYQVAMLPNGSWLENEQKDSTPPDFGYAVFPLPSFSDSDAMPYGTLHSRPGEEYFVSAKSRNPRAGMEYMRAMLSKQGAGQFTELVSTLTVVKGAAEGRKLSPGLASASAALQAAGDNTVYFRFRQWYAELHDEVAAATGQLMSGRLTPQAWAERIQRKSEQIKRDDSVKKFQR</sequence>
<dbReference type="RefSeq" id="WP_142260346.1">
    <property type="nucleotide sequence ID" value="NZ_BMPV01000001.1"/>
</dbReference>
<name>A0A543J0W6_9ACTN</name>
<accession>A0A543J0W6</accession>
<dbReference type="Proteomes" id="UP000319213">
    <property type="component" value="Unassembled WGS sequence"/>
</dbReference>
<dbReference type="PROSITE" id="PS51318">
    <property type="entry name" value="TAT"/>
    <property type="match status" value="1"/>
</dbReference>
<proteinExistence type="inferred from homology"/>
<evidence type="ECO:0000313" key="6">
    <source>
        <dbReference type="Proteomes" id="UP000319213"/>
    </source>
</evidence>
<dbReference type="OrthoDB" id="8663148at2"/>
<evidence type="ECO:0000256" key="4">
    <source>
        <dbReference type="ARBA" id="ARBA00022729"/>
    </source>
</evidence>
<evidence type="ECO:0000256" key="2">
    <source>
        <dbReference type="ARBA" id="ARBA00008520"/>
    </source>
</evidence>
<dbReference type="SUPFAM" id="SSF53850">
    <property type="entry name" value="Periplasmic binding protein-like II"/>
    <property type="match status" value="1"/>
</dbReference>
<dbReference type="InterPro" id="IPR006059">
    <property type="entry name" value="SBP"/>
</dbReference>
<dbReference type="InterPro" id="IPR022386">
    <property type="entry name" value="Chitin_NgcE"/>
</dbReference>
<gene>
    <name evidence="5" type="ORF">FHX40_3201</name>
</gene>
<reference evidence="5 6" key="1">
    <citation type="submission" date="2019-06" db="EMBL/GenBank/DDBJ databases">
        <title>Sequencing the genomes of 1000 actinobacteria strains.</title>
        <authorList>
            <person name="Klenk H.-P."/>
        </authorList>
    </citation>
    <scope>NUCLEOTIDE SEQUENCE [LARGE SCALE GENOMIC DNA]</scope>
    <source>
        <strain evidence="5 6">DSM 43186</strain>
    </source>
</reference>
<organism evidence="5 6">
    <name type="scientific">Thermopolyspora flexuosa</name>
    <dbReference type="NCBI Taxonomy" id="103836"/>
    <lineage>
        <taxon>Bacteria</taxon>
        <taxon>Bacillati</taxon>
        <taxon>Actinomycetota</taxon>
        <taxon>Actinomycetes</taxon>
        <taxon>Streptosporangiales</taxon>
        <taxon>Streptosporangiaceae</taxon>
        <taxon>Thermopolyspora</taxon>
    </lineage>
</organism>
<dbReference type="GO" id="GO:0030313">
    <property type="term" value="C:cell envelope"/>
    <property type="evidence" value="ECO:0007669"/>
    <property type="project" value="UniProtKB-SubCell"/>
</dbReference>
<evidence type="ECO:0000256" key="1">
    <source>
        <dbReference type="ARBA" id="ARBA00004196"/>
    </source>
</evidence>
<keyword evidence="4" id="KW-0732">Signal</keyword>
<comment type="subcellular location">
    <subcellularLocation>
        <location evidence="1">Cell envelope</location>
    </subcellularLocation>
</comment>
<comment type="caution">
    <text evidence="5">The sequence shown here is derived from an EMBL/GenBank/DDBJ whole genome shotgun (WGS) entry which is preliminary data.</text>
</comment>
<evidence type="ECO:0000256" key="3">
    <source>
        <dbReference type="ARBA" id="ARBA00022448"/>
    </source>
</evidence>
<comment type="similarity">
    <text evidence="2">Belongs to the bacterial solute-binding protein 1 family.</text>
</comment>
<evidence type="ECO:0000313" key="5">
    <source>
        <dbReference type="EMBL" id="TQM76466.1"/>
    </source>
</evidence>
<dbReference type="Gene3D" id="3.40.190.10">
    <property type="entry name" value="Periplasmic binding protein-like II"/>
    <property type="match status" value="2"/>
</dbReference>
<dbReference type="Pfam" id="PF01547">
    <property type="entry name" value="SBP_bac_1"/>
    <property type="match status" value="1"/>
</dbReference>
<dbReference type="EMBL" id="VFPQ01000001">
    <property type="protein sequence ID" value="TQM76466.1"/>
    <property type="molecule type" value="Genomic_DNA"/>
</dbReference>
<dbReference type="NCBIfam" id="TIGR03851">
    <property type="entry name" value="chitin_NgcE"/>
    <property type="match status" value="1"/>
</dbReference>
<keyword evidence="6" id="KW-1185">Reference proteome</keyword>
<keyword evidence="3" id="KW-0813">Transport</keyword>
<protein>
    <submittedName>
        <fullName evidence="5">N-acetylglucosamine transport system substrate-binding protein</fullName>
    </submittedName>
</protein>